<dbReference type="EMBL" id="KI927515">
    <property type="protein sequence ID" value="ETW61349.1"/>
    <property type="molecule type" value="Genomic_DNA"/>
</dbReference>
<protein>
    <submittedName>
        <fullName evidence="1">Uncharacterized protein</fullName>
    </submittedName>
</protein>
<name>A0A024X787_PLAFC</name>
<dbReference type="OMA" id="LLCIDTA"/>
<accession>A0A024X787</accession>
<sequence length="89" mass="11163">MNKQKIKGKKFNYDRDVINDQEKDINYKHIYQDVVLHNDEEYDEEKRNINIIIIKFIEIFKEKFNVDLYNYFDFYRIYFILFVSCVDMK</sequence>
<proteinExistence type="predicted"/>
<evidence type="ECO:0000313" key="2">
    <source>
        <dbReference type="Proteomes" id="UP000030694"/>
    </source>
</evidence>
<organism evidence="1 2">
    <name type="scientific">Plasmodium falciparum (isolate Camp / Malaysia)</name>
    <dbReference type="NCBI Taxonomy" id="5835"/>
    <lineage>
        <taxon>Eukaryota</taxon>
        <taxon>Sar</taxon>
        <taxon>Alveolata</taxon>
        <taxon>Apicomplexa</taxon>
        <taxon>Aconoidasida</taxon>
        <taxon>Haemosporida</taxon>
        <taxon>Plasmodiidae</taxon>
        <taxon>Plasmodium</taxon>
        <taxon>Plasmodium (Laverania)</taxon>
    </lineage>
</organism>
<gene>
    <name evidence="1" type="ORF">PFMC_02769</name>
</gene>
<dbReference type="AlphaFoldDB" id="A0A024X787"/>
<dbReference type="Proteomes" id="UP000030694">
    <property type="component" value="Unassembled WGS sequence"/>
</dbReference>
<reference evidence="1 2" key="2">
    <citation type="submission" date="2013-02" db="EMBL/GenBank/DDBJ databases">
        <title>The Genome Sequence of Plasmodium falciparum CAMP/Malaysia.</title>
        <authorList>
            <consortium name="The Broad Institute Genome Sequencing Platform"/>
            <consortium name="The Broad Institute Genome Sequencing Center for Infectious Disease"/>
            <person name="Neafsey D."/>
            <person name="Cheeseman I."/>
            <person name="Volkman S."/>
            <person name="Adams J."/>
            <person name="Walker B."/>
            <person name="Young S.K."/>
            <person name="Zeng Q."/>
            <person name="Gargeya S."/>
            <person name="Fitzgerald M."/>
            <person name="Haas B."/>
            <person name="Abouelleil A."/>
            <person name="Alvarado L."/>
            <person name="Arachchi H.M."/>
            <person name="Berlin A.M."/>
            <person name="Chapman S.B."/>
            <person name="Dewar J."/>
            <person name="Goldberg J."/>
            <person name="Griggs A."/>
            <person name="Gujja S."/>
            <person name="Hansen M."/>
            <person name="Howarth C."/>
            <person name="Imamovic A."/>
            <person name="Larimer J."/>
            <person name="McCowan C."/>
            <person name="Murphy C."/>
            <person name="Neiman D."/>
            <person name="Pearson M."/>
            <person name="Priest M."/>
            <person name="Roberts A."/>
            <person name="Saif S."/>
            <person name="Shea T."/>
            <person name="Sisk P."/>
            <person name="Sykes S."/>
            <person name="Wortman J."/>
            <person name="Nusbaum C."/>
            <person name="Birren B."/>
        </authorList>
    </citation>
    <scope>NUCLEOTIDE SEQUENCE [LARGE SCALE GENOMIC DNA]</scope>
    <source>
        <strain evidence="1 2">CAMP/Malaysia</strain>
    </source>
</reference>
<reference evidence="1 2" key="1">
    <citation type="submission" date="2013-02" db="EMBL/GenBank/DDBJ databases">
        <title>The Genome Annotation of Plasmodium falciparum CAMP/Malaysia.</title>
        <authorList>
            <consortium name="The Broad Institute Genome Sequencing Platform"/>
            <consortium name="The Broad Institute Genome Sequencing Center for Infectious Disease"/>
            <person name="Neafsey D."/>
            <person name="Hoffman S."/>
            <person name="Volkman S."/>
            <person name="Rosenthal P."/>
            <person name="Walker B."/>
            <person name="Young S.K."/>
            <person name="Zeng Q."/>
            <person name="Gargeya S."/>
            <person name="Fitzgerald M."/>
            <person name="Haas B."/>
            <person name="Abouelleil A."/>
            <person name="Allen A.W."/>
            <person name="Alvarado L."/>
            <person name="Arachchi H.M."/>
            <person name="Berlin A.M."/>
            <person name="Chapman S.B."/>
            <person name="Gainer-Dewar J."/>
            <person name="Goldberg J."/>
            <person name="Griggs A."/>
            <person name="Gujja S."/>
            <person name="Hansen M."/>
            <person name="Howarth C."/>
            <person name="Imamovic A."/>
            <person name="Ireland A."/>
            <person name="Larimer J."/>
            <person name="McCowan C."/>
            <person name="Murphy C."/>
            <person name="Pearson M."/>
            <person name="Poon T.W."/>
            <person name="Priest M."/>
            <person name="Roberts A."/>
            <person name="Saif S."/>
            <person name="Shea T."/>
            <person name="Sisk P."/>
            <person name="Sykes S."/>
            <person name="Wortman J."/>
            <person name="Nusbaum C."/>
            <person name="Birren B."/>
        </authorList>
    </citation>
    <scope>NUCLEOTIDE SEQUENCE [LARGE SCALE GENOMIC DNA]</scope>
    <source>
        <strain evidence="1 2">CAMP/Malaysia</strain>
    </source>
</reference>
<evidence type="ECO:0000313" key="1">
    <source>
        <dbReference type="EMBL" id="ETW61349.1"/>
    </source>
</evidence>